<evidence type="ECO:0000313" key="2">
    <source>
        <dbReference type="EMBL" id="NEC92173.1"/>
    </source>
</evidence>
<sequence length="78" mass="9099">MTPETETEYDTPRRFRAPDDEWEPFEAATRAVHPEGRSPRGRVIREFMRWYMRRPGAKLPERPPAGPWSESDGKPSAD</sequence>
<reference evidence="2" key="1">
    <citation type="submission" date="2020-01" db="EMBL/GenBank/DDBJ databases">
        <title>Insect and environment-associated Actinomycetes.</title>
        <authorList>
            <person name="Currrie C."/>
            <person name="Chevrette M."/>
            <person name="Carlson C."/>
            <person name="Stubbendieck R."/>
            <person name="Wendt-Pienkowski E."/>
        </authorList>
    </citation>
    <scope>NUCLEOTIDE SEQUENCE</scope>
    <source>
        <strain evidence="2">SID12501</strain>
    </source>
</reference>
<name>A0A6B3C5W7_9ACTN</name>
<feature type="region of interest" description="Disordered" evidence="1">
    <location>
        <begin position="55"/>
        <end position="78"/>
    </location>
</feature>
<protein>
    <submittedName>
        <fullName evidence="2">Uncharacterized protein</fullName>
    </submittedName>
</protein>
<evidence type="ECO:0000256" key="1">
    <source>
        <dbReference type="SAM" id="MobiDB-lite"/>
    </source>
</evidence>
<organism evidence="2">
    <name type="scientific">Streptomyces sp. SID12501</name>
    <dbReference type="NCBI Taxonomy" id="2706042"/>
    <lineage>
        <taxon>Bacteria</taxon>
        <taxon>Bacillati</taxon>
        <taxon>Actinomycetota</taxon>
        <taxon>Actinomycetes</taxon>
        <taxon>Kitasatosporales</taxon>
        <taxon>Streptomycetaceae</taxon>
        <taxon>Streptomyces</taxon>
    </lineage>
</organism>
<comment type="caution">
    <text evidence="2">The sequence shown here is derived from an EMBL/GenBank/DDBJ whole genome shotgun (WGS) entry which is preliminary data.</text>
</comment>
<accession>A0A6B3C5W7</accession>
<gene>
    <name evidence="2" type="ORF">G3I71_41850</name>
</gene>
<dbReference type="RefSeq" id="WP_164323589.1">
    <property type="nucleotide sequence ID" value="NZ_JAAGLU010000060.1"/>
</dbReference>
<proteinExistence type="predicted"/>
<dbReference type="AlphaFoldDB" id="A0A6B3C5W7"/>
<dbReference type="EMBL" id="JAAGLU010000060">
    <property type="protein sequence ID" value="NEC92173.1"/>
    <property type="molecule type" value="Genomic_DNA"/>
</dbReference>